<dbReference type="GO" id="GO:0098793">
    <property type="term" value="C:presynapse"/>
    <property type="evidence" value="ECO:0007669"/>
    <property type="project" value="GOC"/>
</dbReference>
<dbReference type="EMBL" id="CCAG010015555">
    <property type="status" value="NOT_ANNOTATED_CDS"/>
    <property type="molecule type" value="Genomic_DNA"/>
</dbReference>
<keyword evidence="4" id="KW-1185">Reference proteome</keyword>
<accession>A0A1B0FAN5</accession>
<dbReference type="GO" id="GO:0048488">
    <property type="term" value="P:synaptic vesicle endocytosis"/>
    <property type="evidence" value="ECO:0007669"/>
    <property type="project" value="TreeGrafter"/>
</dbReference>
<feature type="region of interest" description="Disordered" evidence="1">
    <location>
        <begin position="1243"/>
        <end position="1267"/>
    </location>
</feature>
<evidence type="ECO:0000313" key="4">
    <source>
        <dbReference type="Proteomes" id="UP000092444"/>
    </source>
</evidence>
<dbReference type="Pfam" id="PF25039">
    <property type="entry name" value="BLTP1_M"/>
    <property type="match status" value="1"/>
</dbReference>
<feature type="compositionally biased region" description="Basic residues" evidence="1">
    <location>
        <begin position="1905"/>
        <end position="1916"/>
    </location>
</feature>
<feature type="region of interest" description="Disordered" evidence="1">
    <location>
        <begin position="2207"/>
        <end position="2232"/>
    </location>
</feature>
<dbReference type="VEuPathDB" id="VectorBase:GMOY000590"/>
<feature type="compositionally biased region" description="Polar residues" evidence="1">
    <location>
        <begin position="1599"/>
        <end position="1616"/>
    </location>
</feature>
<dbReference type="EnsemblMetazoa" id="GMOY000590-RA">
    <property type="protein sequence ID" value="GMOY000590-PA"/>
    <property type="gene ID" value="GMOY000590"/>
</dbReference>
<feature type="region of interest" description="Disordered" evidence="1">
    <location>
        <begin position="26"/>
        <end position="65"/>
    </location>
</feature>
<dbReference type="PhylomeDB" id="A0A1B0FAN5"/>
<feature type="compositionally biased region" description="Polar residues" evidence="1">
    <location>
        <begin position="1117"/>
        <end position="1155"/>
    </location>
</feature>
<sequence>MPLLRLLHQITNMYQNVKDAQNEFHEQPDISKKSNAKDEYSLASEPNDIPFGSVSDRFTHNENSSDERYDKFNEMISMSCHTGNKVRSAVGPLIQRTPSPNAKNRPQSFAQKLRSTGKSVKGKLGYTNLNESSSSPLKDSPTTSVSEQHMFKLSLESKISLNNICATSVSGDYNTITKNGFNGLIPPLLETPNCWKTIYHLLELYGTMPETKTVQQRVSMTNEKKPFIYAREDGRNDDDDLASAPTPLPQHRELFESISQEKTRLVVFGVAKIHKTRLLATLSGLKLEAEITTLNGSATWIKRARPASVEFSLTGQVGRAMIVLLEGVAPNQQTVVKVTVGKSQTLYSSLTKRGRDKNSGLLTIGPVNIEIPQHPVALHGMMTRSSKQLSSTLQELRVGRNSGRTTTRSHTQEEPESPFHARNSGSGIETKEKPQHKSRKFNIQTRVQSQQNGLLQPLVMQFNVLLQSLSINAALLPSLQAQYRMNQVSSKGVTGNRAKFVIDLPTHTLSFNTKIQNEMNLPSEACIALPMVHVSAEYIPEHKQEVGADNIFKTTFLICLQFQEIERVEGIVLRQGGYVNASAEIGEFERCLTTDLLNHLVFVQKVFMREINEVLQKVYGGEKPVPLWSEDSDSGSVQESSLKRILFWINVSMKRIQLTATTPCNSAVRFETGTLELHLSNRVKNLGEGNDRKLFGKAHIDFNLSLGQLIRNVIFDEAEPEFQQYAFFHTTIGLRNAFQDELLNEDKELILLTLKRPLVYIQPIAVDKAILVWLNYKNAYEYWAEKRANLSCGNNHQTQQVFDRVAFGQLSNIAGSNLSTLFLQLTVEDMGICLPLNHVANSWGSRSYQDFEPKGAVVITLENTIISACNSGSLVSKGKFQGLCLRFADDFETTLDDWKPNPNESIMNVCVVSEGTYEVCSRTTAAKKMENAKWLLNVKWQMEGVDIHLDINIGKQLSSLGHTLTMLTGFEEEDTNIESPDSDEGDQSSRDSYMHKRKFENLPAFVFDPTIDPKKRSFMMEKEMAEQLKIINDLRTLGASHKTVGLEEKRLQELQAICFKYFRRDMIQKWKRPSMRRGIKSSNRSYSFVGSQRDHIDDGMATYSGRRLDPIASNDEISSLQSTPASGHSRSASLRTCPTNRVTFSESMRQSSLPNADSDDERRSNDSEWRPQDGVGESPPSEIDIDGTSVEMRRKHQYQQKPQEPNIDFELDIKVLVNSGKCVLHTKESADDRYLVSGPTTVKTHKRERSVGCDWGSPTPSRRHRDKSKLRYNPSNLAMLSDLTMFYIPGLDVKLHYQSRTVDLPITESIRIISAESHQSMTSSGLNRRSSSKRASLFAWMTLQSIPEETIISPHILEFLEQTLEPIPTKADSSESQTPSPNAVNLDILPANYVTYASFPVDVIVYFHMQPSTFRFSCLPVSRVECMLQLPSLDIVFSSKRSADEEQQPVMGAHTSDSTHIPPMTEKDKTPHGGLSVTGCLADFNVYIFHPYGGKKTNIKEAQFSPLTDNERKDSLSINVEFVKFHLTRCRKVYIEPSPLSKKQMDQSRAVIRFSTIVDIGSASFKYDMRRLTEILAFPKAWYRRRIVRRLFLGDLSVQQSTNENESSSGTPSTPKNAYKGHCKTPEASKSPTEAFYMKDNLKLDFEGQSTSTQQMISHGQPIGAARKLKTLGKSSSGDSSSTPPSEKNQITAWETLVLFAVNFTKLNVQMNMGNVMGNVVWLTKDFQSDGRLSIGSTGYKNMFVGIYLGGSSLDAKGGIVGGSFEVNKINTRFHIKEESGIEPYHTMGLSFMALELRLDYMGTSVLMTRISSFSAAMKDEWKTSLLKGENGVGNHYYSDGSTKAIIFIHGDLSWDQLQIMISKSTTADLLKMYYKLEEFFTQQFKSSKRVFSSLEPRLHERNTSMKRRQHMKKKSSAGEVPPVETTSTDAKHHRHWQKPLELVAGLVVPSLVTRLPRHGNVLGGSVELHGNNISLACFHGINFKSKSWALFSLKSPSINFTTEARQDHDSREVMVTQTLTSCLGQTTEVQQQQNHSMAIVSRITRNIVFPPQFKTLNEWFHYAFANSEIDAVDRFPILECDREIASNSIERARSAASNTNNLAKSQDREVIFALPSLHLHFKTEHTQGSTTPQRQDSKPEVICSFTTEFDDHIFVTVDADAFFFLHDLITSYVKEKEKVIGAQSTRAASPNLSQKHQLKPFITEEISKESVQQQPTVSTTSSTLTTNKPATSDVSNNMATIAGQQLTASAQCLSSETKEAIVTKSNTNINIAAATSLSGKESLPSSSTKAGENSASGCIDLESFVRDWRHFECQTWHLEPTVRILYWAGKSIEPYGIDYILNKLGFSHARTTIPKWLQRGFMDPLDKVQALMMLQLLAMIRENKQDANIRP</sequence>
<feature type="region of interest" description="Disordered" evidence="1">
    <location>
        <begin position="388"/>
        <end position="439"/>
    </location>
</feature>
<feature type="region of interest" description="Disordered" evidence="1">
    <location>
        <begin position="1446"/>
        <end position="1472"/>
    </location>
</feature>
<feature type="compositionally biased region" description="Polar residues" evidence="1">
    <location>
        <begin position="127"/>
        <end position="143"/>
    </location>
</feature>
<feature type="compositionally biased region" description="Low complexity" evidence="1">
    <location>
        <begin position="2211"/>
        <end position="2227"/>
    </location>
</feature>
<feature type="domain" description="Bridge-like lipid transfer protein family member 1 C-terminal" evidence="2">
    <location>
        <begin position="1680"/>
        <end position="2380"/>
    </location>
</feature>
<dbReference type="InterPro" id="IPR056742">
    <property type="entry name" value="BLTP1_C"/>
</dbReference>
<dbReference type="InterPro" id="IPR056741">
    <property type="entry name" value="BLTP1_M"/>
</dbReference>
<dbReference type="PANTHER" id="PTHR31640">
    <property type="entry name" value="TRANSMEMBRANE PROTEIN KIAA1109"/>
    <property type="match status" value="1"/>
</dbReference>
<feature type="region of interest" description="Disordered" evidence="1">
    <location>
        <begin position="1599"/>
        <end position="1630"/>
    </location>
</feature>
<protein>
    <recommendedName>
        <fullName evidence="2">Bridge-like lipid transfer protein family member 1 C-terminal domain-containing protein</fullName>
    </recommendedName>
</protein>
<feature type="compositionally biased region" description="Basic and acidic residues" evidence="1">
    <location>
        <begin position="26"/>
        <end position="40"/>
    </location>
</feature>
<feature type="region of interest" description="Disordered" evidence="1">
    <location>
        <begin position="971"/>
        <end position="991"/>
    </location>
</feature>
<dbReference type="PANTHER" id="PTHR31640:SF1">
    <property type="entry name" value="BRIDGE-LIKE LIPID TRANSFER PROTEIN FAMILY MEMBER 1"/>
    <property type="match status" value="1"/>
</dbReference>
<feature type="compositionally biased region" description="Basic and acidic residues" evidence="1">
    <location>
        <begin position="410"/>
        <end position="419"/>
    </location>
</feature>
<feature type="region of interest" description="Disordered" evidence="1">
    <location>
        <begin position="1902"/>
        <end position="1935"/>
    </location>
</feature>
<dbReference type="STRING" id="37546.A0A1B0FAN5"/>
<evidence type="ECO:0000259" key="2">
    <source>
        <dbReference type="SMART" id="SM01220"/>
    </source>
</evidence>
<proteinExistence type="predicted"/>
<dbReference type="Pfam" id="PF25040">
    <property type="entry name" value="BLTP1_C"/>
    <property type="match status" value="5"/>
</dbReference>
<dbReference type="SMART" id="SM01220">
    <property type="entry name" value="FSA_C"/>
    <property type="match status" value="1"/>
</dbReference>
<organism evidence="3 4">
    <name type="scientific">Glossina morsitans morsitans</name>
    <name type="common">Savannah tsetse fly</name>
    <dbReference type="NCBI Taxonomy" id="37546"/>
    <lineage>
        <taxon>Eukaryota</taxon>
        <taxon>Metazoa</taxon>
        <taxon>Ecdysozoa</taxon>
        <taxon>Arthropoda</taxon>
        <taxon>Hexapoda</taxon>
        <taxon>Insecta</taxon>
        <taxon>Pterygota</taxon>
        <taxon>Neoptera</taxon>
        <taxon>Endopterygota</taxon>
        <taxon>Diptera</taxon>
        <taxon>Brachycera</taxon>
        <taxon>Muscomorpha</taxon>
        <taxon>Hippoboscoidea</taxon>
        <taxon>Glossinidae</taxon>
        <taxon>Glossina</taxon>
    </lineage>
</organism>
<evidence type="ECO:0000313" key="3">
    <source>
        <dbReference type="EnsemblMetazoa" id="GMOY000590-PA"/>
    </source>
</evidence>
<feature type="compositionally biased region" description="Acidic residues" evidence="1">
    <location>
        <begin position="971"/>
        <end position="986"/>
    </location>
</feature>
<feature type="compositionally biased region" description="Basic and acidic residues" evidence="1">
    <location>
        <begin position="1160"/>
        <end position="1171"/>
    </location>
</feature>
<feature type="region of interest" description="Disordered" evidence="1">
    <location>
        <begin position="1117"/>
        <end position="1185"/>
    </location>
</feature>
<reference evidence="3" key="1">
    <citation type="submission" date="2020-05" db="UniProtKB">
        <authorList>
            <consortium name="EnsemblMetazoa"/>
        </authorList>
    </citation>
    <scope>IDENTIFICATION</scope>
    <source>
        <strain evidence="3">Yale</strain>
    </source>
</reference>
<dbReference type="Proteomes" id="UP000092444">
    <property type="component" value="Unassembled WGS sequence"/>
</dbReference>
<feature type="compositionally biased region" description="Polar residues" evidence="1">
    <location>
        <begin position="96"/>
        <end position="118"/>
    </location>
</feature>
<dbReference type="InterPro" id="IPR033616">
    <property type="entry name" value="BLTP1"/>
</dbReference>
<feature type="region of interest" description="Disordered" evidence="1">
    <location>
        <begin position="95"/>
        <end position="143"/>
    </location>
</feature>
<name>A0A1B0FAN5_GLOMM</name>
<evidence type="ECO:0000256" key="1">
    <source>
        <dbReference type="SAM" id="MobiDB-lite"/>
    </source>
</evidence>